<dbReference type="CDD" id="cd06170">
    <property type="entry name" value="LuxR_C_like"/>
    <property type="match status" value="1"/>
</dbReference>
<dbReference type="SMART" id="SM00421">
    <property type="entry name" value="HTH_LUXR"/>
    <property type="match status" value="1"/>
</dbReference>
<evidence type="ECO:0000259" key="5">
    <source>
        <dbReference type="PROSITE" id="PS50110"/>
    </source>
</evidence>
<feature type="domain" description="Response regulatory" evidence="5">
    <location>
        <begin position="6"/>
        <end position="122"/>
    </location>
</feature>
<reference evidence="6 7" key="1">
    <citation type="journal article" date="2011" name="J. Bacteriol.">
        <title>Genome sequence of 'Pedosphaera parvula' Ellin514, an aerobic Verrucomicrobial isolate from pasture soil.</title>
        <authorList>
            <person name="Kant R."/>
            <person name="van Passel M.W."/>
            <person name="Sangwan P."/>
            <person name="Palva A."/>
            <person name="Lucas S."/>
            <person name="Copeland A."/>
            <person name="Lapidus A."/>
            <person name="Glavina Del Rio T."/>
            <person name="Dalin E."/>
            <person name="Tice H."/>
            <person name="Bruce D."/>
            <person name="Goodwin L."/>
            <person name="Pitluck S."/>
            <person name="Chertkov O."/>
            <person name="Larimer F.W."/>
            <person name="Land M.L."/>
            <person name="Hauser L."/>
            <person name="Brettin T.S."/>
            <person name="Detter J.C."/>
            <person name="Han S."/>
            <person name="de Vos W.M."/>
            <person name="Janssen P.H."/>
            <person name="Smidt H."/>
        </authorList>
    </citation>
    <scope>NUCLEOTIDE SEQUENCE [LARGE SCALE GENOMIC DNA]</scope>
    <source>
        <strain evidence="6 7">Ellin514</strain>
    </source>
</reference>
<keyword evidence="2" id="KW-0238">DNA-binding</keyword>
<dbReference type="STRING" id="320771.Cflav_PD5257"/>
<accession>B9XCF4</accession>
<gene>
    <name evidence="6" type="ORF">Cflav_PD5257</name>
</gene>
<dbReference type="GO" id="GO:0000160">
    <property type="term" value="P:phosphorelay signal transduction system"/>
    <property type="evidence" value="ECO:0007669"/>
    <property type="project" value="InterPro"/>
</dbReference>
<dbReference type="GO" id="GO:0006355">
    <property type="term" value="P:regulation of DNA-templated transcription"/>
    <property type="evidence" value="ECO:0007669"/>
    <property type="project" value="InterPro"/>
</dbReference>
<sequence length="219" mass="24510">MAQKRKVLLVDDHPLVREWLANLINQQIDMLVCGEAANAPTALELLGQTKPDIAIVDISLEGGSGIELIKNIKALYSGVIVIVLSMHDEMLYAERALRAGARGYIMKREATKKVLQAIRCVLEGKLYVSEKVNEMMTEKFVVGRSPATDSPIAQLSDRELEVFQLLGRGLSTRQIADDLHISFKTVQAFCARIKEKLKLANATELLREAIRWHDSQRTE</sequence>
<dbReference type="PROSITE" id="PS50043">
    <property type="entry name" value="HTH_LUXR_2"/>
    <property type="match status" value="1"/>
</dbReference>
<dbReference type="InterPro" id="IPR039420">
    <property type="entry name" value="WalR-like"/>
</dbReference>
<evidence type="ECO:0000313" key="7">
    <source>
        <dbReference type="Proteomes" id="UP000003688"/>
    </source>
</evidence>
<dbReference type="CDD" id="cd17535">
    <property type="entry name" value="REC_NarL-like"/>
    <property type="match status" value="1"/>
</dbReference>
<dbReference type="PRINTS" id="PR00038">
    <property type="entry name" value="HTHLUXR"/>
</dbReference>
<dbReference type="SUPFAM" id="SSF46894">
    <property type="entry name" value="C-terminal effector domain of the bipartite response regulators"/>
    <property type="match status" value="1"/>
</dbReference>
<dbReference type="PROSITE" id="PS00622">
    <property type="entry name" value="HTH_LUXR_1"/>
    <property type="match status" value="1"/>
</dbReference>
<dbReference type="PANTHER" id="PTHR43214">
    <property type="entry name" value="TWO-COMPONENT RESPONSE REGULATOR"/>
    <property type="match status" value="1"/>
</dbReference>
<dbReference type="InterPro" id="IPR016032">
    <property type="entry name" value="Sig_transdc_resp-reg_C-effctor"/>
</dbReference>
<evidence type="ECO:0000256" key="2">
    <source>
        <dbReference type="ARBA" id="ARBA00023125"/>
    </source>
</evidence>
<comment type="caution">
    <text evidence="6">The sequence shown here is derived from an EMBL/GenBank/DDBJ whole genome shotgun (WGS) entry which is preliminary data.</text>
</comment>
<feature type="modified residue" description="4-aspartylphosphate" evidence="3">
    <location>
        <position position="57"/>
    </location>
</feature>
<keyword evidence="1 3" id="KW-0597">Phosphoprotein</keyword>
<dbReference type="OrthoDB" id="191163at2"/>
<keyword evidence="7" id="KW-1185">Reference proteome</keyword>
<dbReference type="SMART" id="SM00448">
    <property type="entry name" value="REC"/>
    <property type="match status" value="1"/>
</dbReference>
<dbReference type="Pfam" id="PF00072">
    <property type="entry name" value="Response_reg"/>
    <property type="match status" value="1"/>
</dbReference>
<dbReference type="GO" id="GO:0003677">
    <property type="term" value="F:DNA binding"/>
    <property type="evidence" value="ECO:0007669"/>
    <property type="project" value="UniProtKB-KW"/>
</dbReference>
<dbReference type="EMBL" id="ABOX02000004">
    <property type="protein sequence ID" value="EEF62622.1"/>
    <property type="molecule type" value="Genomic_DNA"/>
</dbReference>
<evidence type="ECO:0000313" key="6">
    <source>
        <dbReference type="EMBL" id="EEF62622.1"/>
    </source>
</evidence>
<dbReference type="PANTHER" id="PTHR43214:SF43">
    <property type="entry name" value="TWO-COMPONENT RESPONSE REGULATOR"/>
    <property type="match status" value="1"/>
</dbReference>
<evidence type="ECO:0000259" key="4">
    <source>
        <dbReference type="PROSITE" id="PS50043"/>
    </source>
</evidence>
<feature type="domain" description="HTH luxR-type" evidence="4">
    <location>
        <begin position="148"/>
        <end position="213"/>
    </location>
</feature>
<organism evidence="6 7">
    <name type="scientific">Pedosphaera parvula (strain Ellin514)</name>
    <dbReference type="NCBI Taxonomy" id="320771"/>
    <lineage>
        <taxon>Bacteria</taxon>
        <taxon>Pseudomonadati</taxon>
        <taxon>Verrucomicrobiota</taxon>
        <taxon>Pedosphaerae</taxon>
        <taxon>Pedosphaerales</taxon>
        <taxon>Pedosphaeraceae</taxon>
        <taxon>Pedosphaera</taxon>
    </lineage>
</organism>
<dbReference type="InterPro" id="IPR011006">
    <property type="entry name" value="CheY-like_superfamily"/>
</dbReference>
<dbReference type="Pfam" id="PF00196">
    <property type="entry name" value="GerE"/>
    <property type="match status" value="1"/>
</dbReference>
<dbReference type="InterPro" id="IPR001789">
    <property type="entry name" value="Sig_transdc_resp-reg_receiver"/>
</dbReference>
<evidence type="ECO:0000256" key="1">
    <source>
        <dbReference type="ARBA" id="ARBA00022553"/>
    </source>
</evidence>
<dbReference type="InterPro" id="IPR000792">
    <property type="entry name" value="Tscrpt_reg_LuxR_C"/>
</dbReference>
<evidence type="ECO:0000256" key="3">
    <source>
        <dbReference type="PROSITE-ProRule" id="PRU00169"/>
    </source>
</evidence>
<dbReference type="Gene3D" id="3.40.50.2300">
    <property type="match status" value="1"/>
</dbReference>
<dbReference type="PROSITE" id="PS50110">
    <property type="entry name" value="RESPONSE_REGULATORY"/>
    <property type="match status" value="1"/>
</dbReference>
<dbReference type="RefSeq" id="WP_007413502.1">
    <property type="nucleotide sequence ID" value="NZ_ABOX02000004.1"/>
</dbReference>
<dbReference type="InterPro" id="IPR058245">
    <property type="entry name" value="NreC/VraR/RcsB-like_REC"/>
</dbReference>
<dbReference type="Proteomes" id="UP000003688">
    <property type="component" value="Unassembled WGS sequence"/>
</dbReference>
<protein>
    <submittedName>
        <fullName evidence="6">Two component transcriptional regulator, LuxR family</fullName>
    </submittedName>
</protein>
<dbReference type="SUPFAM" id="SSF52172">
    <property type="entry name" value="CheY-like"/>
    <property type="match status" value="1"/>
</dbReference>
<name>B9XCF4_PEDPL</name>
<dbReference type="AlphaFoldDB" id="B9XCF4"/>
<proteinExistence type="predicted"/>